<keyword evidence="2" id="KW-1185">Reference proteome</keyword>
<accession>A0A2P5A6N6</accession>
<dbReference type="EMBL" id="JXTB01000853">
    <property type="protein sequence ID" value="PON32190.1"/>
    <property type="molecule type" value="Genomic_DNA"/>
</dbReference>
<evidence type="ECO:0000313" key="2">
    <source>
        <dbReference type="Proteomes" id="UP000237105"/>
    </source>
</evidence>
<sequence>PITGGDTRILPTKPGWATALPTPVKWEGNQKKYPTRVHRLSPSVGPQRHTVKTT</sequence>
<protein>
    <submittedName>
        <fullName evidence="1">Uncharacterized protein</fullName>
    </submittedName>
</protein>
<dbReference type="AlphaFoldDB" id="A0A2P5A6N6"/>
<name>A0A2P5A6N6_PARAD</name>
<reference evidence="2" key="1">
    <citation type="submission" date="2016-06" db="EMBL/GenBank/DDBJ databases">
        <title>Parallel loss of symbiosis genes in relatives of nitrogen-fixing non-legume Parasponia.</title>
        <authorList>
            <person name="Van Velzen R."/>
            <person name="Holmer R."/>
            <person name="Bu F."/>
            <person name="Rutten L."/>
            <person name="Van Zeijl A."/>
            <person name="Liu W."/>
            <person name="Santuari L."/>
            <person name="Cao Q."/>
            <person name="Sharma T."/>
            <person name="Shen D."/>
            <person name="Roswanjaya Y."/>
            <person name="Wardhani T."/>
            <person name="Kalhor M.S."/>
            <person name="Jansen J."/>
            <person name="Van den Hoogen J."/>
            <person name="Gungor B."/>
            <person name="Hartog M."/>
            <person name="Hontelez J."/>
            <person name="Verver J."/>
            <person name="Yang W.-C."/>
            <person name="Schijlen E."/>
            <person name="Repin R."/>
            <person name="Schilthuizen M."/>
            <person name="Schranz E."/>
            <person name="Heidstra R."/>
            <person name="Miyata K."/>
            <person name="Fedorova E."/>
            <person name="Kohlen W."/>
            <person name="Bisseling T."/>
            <person name="Smit S."/>
            <person name="Geurts R."/>
        </authorList>
    </citation>
    <scope>NUCLEOTIDE SEQUENCE [LARGE SCALE GENOMIC DNA]</scope>
    <source>
        <strain evidence="2">cv. WU1-14</strain>
    </source>
</reference>
<proteinExistence type="predicted"/>
<comment type="caution">
    <text evidence="1">The sequence shown here is derived from an EMBL/GenBank/DDBJ whole genome shotgun (WGS) entry which is preliminary data.</text>
</comment>
<feature type="non-terminal residue" evidence="1">
    <location>
        <position position="1"/>
    </location>
</feature>
<organism evidence="1 2">
    <name type="scientific">Parasponia andersonii</name>
    <name type="common">Sponia andersonii</name>
    <dbReference type="NCBI Taxonomy" id="3476"/>
    <lineage>
        <taxon>Eukaryota</taxon>
        <taxon>Viridiplantae</taxon>
        <taxon>Streptophyta</taxon>
        <taxon>Embryophyta</taxon>
        <taxon>Tracheophyta</taxon>
        <taxon>Spermatophyta</taxon>
        <taxon>Magnoliopsida</taxon>
        <taxon>eudicotyledons</taxon>
        <taxon>Gunneridae</taxon>
        <taxon>Pentapetalae</taxon>
        <taxon>rosids</taxon>
        <taxon>fabids</taxon>
        <taxon>Rosales</taxon>
        <taxon>Cannabaceae</taxon>
        <taxon>Parasponia</taxon>
    </lineage>
</organism>
<dbReference type="Proteomes" id="UP000237105">
    <property type="component" value="Unassembled WGS sequence"/>
</dbReference>
<gene>
    <name evidence="1" type="ORF">PanWU01x14_363510</name>
</gene>
<evidence type="ECO:0000313" key="1">
    <source>
        <dbReference type="EMBL" id="PON32190.1"/>
    </source>
</evidence>